<evidence type="ECO:0000256" key="2">
    <source>
        <dbReference type="SAM" id="MobiDB-lite"/>
    </source>
</evidence>
<accession>A0A1E3BLC7</accession>
<feature type="compositionally biased region" description="Basic and acidic residues" evidence="2">
    <location>
        <begin position="71"/>
        <end position="89"/>
    </location>
</feature>
<name>A0A1E3BLC7_ASPCR</name>
<keyword evidence="1" id="KW-0175">Coiled coil</keyword>
<dbReference type="OrthoDB" id="4366200at2759"/>
<sequence length="623" mass="68795">MVGSVAEGISMCPSFSQSQDLQELYAPEGLPSPPSFSHMHVNDLGLTPSPGSQQQQQQQHPADATHASSQYEERDKPNDGEAIVDKTATEDSTQQAEDLSAGAEEPLYDPLFDSDFAFQDLESDFLSHKRAHNEAFPEDSGAEEPLEKRQNQDGSNSGDALSDDAPSLTPDSFHRPEYIETALNTPAGIERSHTPNSFLDSLDLLFPESEFPTSLNNTVLFDNIPIRPGHATPQDLGPESAPTKYAQFSTAAQSASDVTQQRFSLDAQDILSNTNREILQRADDVPQYVSPYPEYRGPLGYLPSTPSLHVKCVEVVDERMNYRMECIRSKNHQLTSERNKYKSFYDEFSTVDQATGKTKHELLHHDNAMLRRNATRHQKRVEAYKQDIEHWKSRLNEVSTLYNNLLYEVAIQRRLPEVAPPPAKYKPRPIQVPPQPPAVTNVRPQLPPYLPPGQLAPNQQPARNPFPRRDSQSTSGTATAIATANQPPPQPPHSCPAPAPTEARSPQAVTIDLTEDDHNTAPNHPPDYSPPPSGANTGSGAEVLQSFRQKKYSWLKGPNQVPNATYRTGSSLNKANADRAATGSGSGHTSTDDPQPFSPQHGNDSHDVEQDELARMMEEELAQ</sequence>
<comment type="caution">
    <text evidence="3">The sequence shown here is derived from an EMBL/GenBank/DDBJ whole genome shotgun (WGS) entry which is preliminary data.</text>
</comment>
<feature type="region of interest" description="Disordered" evidence="2">
    <location>
        <begin position="133"/>
        <end position="174"/>
    </location>
</feature>
<feature type="region of interest" description="Disordered" evidence="2">
    <location>
        <begin position="20"/>
        <end position="108"/>
    </location>
</feature>
<dbReference type="EMBL" id="JXNT01000002">
    <property type="protein sequence ID" value="ODM21770.1"/>
    <property type="molecule type" value="Genomic_DNA"/>
</dbReference>
<reference evidence="3 4" key="1">
    <citation type="journal article" date="2016" name="BMC Genomics">
        <title>Comparative genomic and transcriptomic analyses of the Fuzhuan brick tea-fermentation fungus Aspergillus cristatus.</title>
        <authorList>
            <person name="Ge Y."/>
            <person name="Wang Y."/>
            <person name="Liu Y."/>
            <person name="Tan Y."/>
            <person name="Ren X."/>
            <person name="Zhang X."/>
            <person name="Hyde K.D."/>
            <person name="Liu Y."/>
            <person name="Liu Z."/>
        </authorList>
    </citation>
    <scope>NUCLEOTIDE SEQUENCE [LARGE SCALE GENOMIC DNA]</scope>
    <source>
        <strain evidence="3 4">GZAAS20.1005</strain>
    </source>
</reference>
<organism evidence="3 4">
    <name type="scientific">Aspergillus cristatus</name>
    <name type="common">Chinese Fuzhuan brick tea-fermentation fungus</name>
    <name type="synonym">Eurotium cristatum</name>
    <dbReference type="NCBI Taxonomy" id="573508"/>
    <lineage>
        <taxon>Eukaryota</taxon>
        <taxon>Fungi</taxon>
        <taxon>Dikarya</taxon>
        <taxon>Ascomycota</taxon>
        <taxon>Pezizomycotina</taxon>
        <taxon>Eurotiomycetes</taxon>
        <taxon>Eurotiomycetidae</taxon>
        <taxon>Eurotiales</taxon>
        <taxon>Aspergillaceae</taxon>
        <taxon>Aspergillus</taxon>
        <taxon>Aspergillus subgen. Aspergillus</taxon>
    </lineage>
</organism>
<feature type="compositionally biased region" description="Polar residues" evidence="2">
    <location>
        <begin position="560"/>
        <end position="574"/>
    </location>
</feature>
<keyword evidence="4" id="KW-1185">Reference proteome</keyword>
<feature type="compositionally biased region" description="Pro residues" evidence="2">
    <location>
        <begin position="419"/>
        <end position="437"/>
    </location>
</feature>
<feature type="compositionally biased region" description="Basic and acidic residues" evidence="2">
    <location>
        <begin position="603"/>
        <end position="623"/>
    </location>
</feature>
<gene>
    <name evidence="3" type="ORF">SI65_02614</name>
</gene>
<feature type="compositionally biased region" description="Pro residues" evidence="2">
    <location>
        <begin position="523"/>
        <end position="533"/>
    </location>
</feature>
<feature type="compositionally biased region" description="Pro residues" evidence="2">
    <location>
        <begin position="486"/>
        <end position="499"/>
    </location>
</feature>
<protein>
    <submittedName>
        <fullName evidence="3">Uncharacterized protein</fullName>
    </submittedName>
</protein>
<feature type="coiled-coil region" evidence="1">
    <location>
        <begin position="367"/>
        <end position="394"/>
    </location>
</feature>
<feature type="compositionally biased region" description="Low complexity" evidence="2">
    <location>
        <begin position="472"/>
        <end position="485"/>
    </location>
</feature>
<evidence type="ECO:0000256" key="1">
    <source>
        <dbReference type="SAM" id="Coils"/>
    </source>
</evidence>
<dbReference type="VEuPathDB" id="FungiDB:SI65_02614"/>
<dbReference type="Proteomes" id="UP000094569">
    <property type="component" value="Unassembled WGS sequence"/>
</dbReference>
<evidence type="ECO:0000313" key="3">
    <source>
        <dbReference type="EMBL" id="ODM21770.1"/>
    </source>
</evidence>
<feature type="compositionally biased region" description="Polar residues" evidence="2">
    <location>
        <begin position="587"/>
        <end position="602"/>
    </location>
</feature>
<proteinExistence type="predicted"/>
<evidence type="ECO:0000313" key="4">
    <source>
        <dbReference type="Proteomes" id="UP000094569"/>
    </source>
</evidence>
<feature type="region of interest" description="Disordered" evidence="2">
    <location>
        <begin position="419"/>
        <end position="623"/>
    </location>
</feature>
<dbReference type="AlphaFoldDB" id="A0A1E3BLC7"/>